<sequence>MNRLFYNQSSFVKDTKCFKNKKITKKSLTVPYKTSQVCQQPLRTYTKVQKLGSVGRSIDMTRFSNYHELRSAVACMLGLEGQLDDPRGSEWKFVYVDYESNVLLVGDDPWE</sequence>
<dbReference type="PANTHER" id="PTHR31384">
    <property type="entry name" value="AUXIN RESPONSE FACTOR 4-RELATED"/>
    <property type="match status" value="1"/>
</dbReference>
<evidence type="ECO:0000313" key="3">
    <source>
        <dbReference type="EnsemblPlants" id="Ma05_p19130.1"/>
    </source>
</evidence>
<organism evidence="3 4">
    <name type="scientific">Musa acuminata subsp. malaccensis</name>
    <name type="common">Wild banana</name>
    <name type="synonym">Musa malaccensis</name>
    <dbReference type="NCBI Taxonomy" id="214687"/>
    <lineage>
        <taxon>Eukaryota</taxon>
        <taxon>Viridiplantae</taxon>
        <taxon>Streptophyta</taxon>
        <taxon>Embryophyta</taxon>
        <taxon>Tracheophyta</taxon>
        <taxon>Spermatophyta</taxon>
        <taxon>Magnoliopsida</taxon>
        <taxon>Liliopsida</taxon>
        <taxon>Zingiberales</taxon>
        <taxon>Musaceae</taxon>
        <taxon>Musa</taxon>
    </lineage>
</organism>
<dbReference type="InterPro" id="IPR053793">
    <property type="entry name" value="PB1-like"/>
</dbReference>
<proteinExistence type="predicted"/>
<dbReference type="AlphaFoldDB" id="A0A804J655"/>
<dbReference type="GO" id="GO:0006355">
    <property type="term" value="P:regulation of DNA-templated transcription"/>
    <property type="evidence" value="ECO:0007669"/>
    <property type="project" value="InterPro"/>
</dbReference>
<gene>
    <name evidence="2" type="ORF">GSMUA_271560.1</name>
</gene>
<reference evidence="3" key="2">
    <citation type="submission" date="2021-05" db="UniProtKB">
        <authorList>
            <consortium name="EnsemblPlants"/>
        </authorList>
    </citation>
    <scope>IDENTIFICATION</scope>
    <source>
        <strain evidence="3">subsp. malaccensis</strain>
    </source>
</reference>
<keyword evidence="4" id="KW-1185">Reference proteome</keyword>
<dbReference type="InterPro" id="IPR044835">
    <property type="entry name" value="ARF_plant"/>
</dbReference>
<dbReference type="InParanoid" id="A0A804J655"/>
<accession>A0A804J655</accession>
<dbReference type="PROSITE" id="PS51745">
    <property type="entry name" value="PB1"/>
    <property type="match status" value="1"/>
</dbReference>
<feature type="domain" description="PB1" evidence="1">
    <location>
        <begin position="43"/>
        <end position="111"/>
    </location>
</feature>
<evidence type="ECO:0000259" key="1">
    <source>
        <dbReference type="PROSITE" id="PS51745"/>
    </source>
</evidence>
<protein>
    <submittedName>
        <fullName evidence="2">(wild Malaysian banana) hypothetical protein</fullName>
    </submittedName>
</protein>
<evidence type="ECO:0000313" key="2">
    <source>
        <dbReference type="EMBL" id="CAG1838979.1"/>
    </source>
</evidence>
<dbReference type="EnsemblPlants" id="Ma05_t19130.1">
    <property type="protein sequence ID" value="Ma05_p19130.1"/>
    <property type="gene ID" value="Ma05_g19130"/>
</dbReference>
<name>A0A804J655_MUSAM</name>
<dbReference type="Proteomes" id="UP000012960">
    <property type="component" value="Unplaced"/>
</dbReference>
<dbReference type="EMBL" id="HG996470">
    <property type="protein sequence ID" value="CAG1838979.1"/>
    <property type="molecule type" value="Genomic_DNA"/>
</dbReference>
<dbReference type="Gramene" id="Ma05_t19130.1">
    <property type="protein sequence ID" value="Ma05_p19130.1"/>
    <property type="gene ID" value="Ma05_g19130"/>
</dbReference>
<dbReference type="PANTHER" id="PTHR31384:SF10">
    <property type="entry name" value="AUXIN RESPONSE FACTOR 5"/>
    <property type="match status" value="1"/>
</dbReference>
<dbReference type="GO" id="GO:0009725">
    <property type="term" value="P:response to hormone"/>
    <property type="evidence" value="ECO:0007669"/>
    <property type="project" value="InterPro"/>
</dbReference>
<reference evidence="2" key="1">
    <citation type="submission" date="2021-03" db="EMBL/GenBank/DDBJ databases">
        <authorList>
            <consortium name="Genoscope - CEA"/>
            <person name="William W."/>
        </authorList>
    </citation>
    <scope>NUCLEOTIDE SEQUENCE</scope>
    <source>
        <strain evidence="2">Doubled-haploid Pahang</strain>
    </source>
</reference>
<evidence type="ECO:0000313" key="4">
    <source>
        <dbReference type="Proteomes" id="UP000012960"/>
    </source>
</evidence>
<dbReference type="Gene3D" id="3.10.20.90">
    <property type="entry name" value="Phosphatidylinositol 3-kinase Catalytic Subunit, Chain A, domain 1"/>
    <property type="match status" value="1"/>
</dbReference>
<dbReference type="GO" id="GO:0003677">
    <property type="term" value="F:DNA binding"/>
    <property type="evidence" value="ECO:0007669"/>
    <property type="project" value="InterPro"/>
</dbReference>